<gene>
    <name evidence="2" type="primary">106060493</name>
</gene>
<sequence>MTCIYWRHSLGSFALKLFPRFFSLLSLSADVFVRQTMQEKVGYPNQPNGHANGDVLSSQDKKALEANGLLGSALEKSLEANGHLISIQDKKAAEANGDAGVHKRVSIFMGDVEIEEDDPWALPELKDDTAKWKGTFVGVRMDTFGKASLENSTKYNL</sequence>
<proteinExistence type="predicted"/>
<keyword evidence="1" id="KW-0732">Signal</keyword>
<evidence type="ECO:0000313" key="2">
    <source>
        <dbReference type="EnsemblMetazoa" id="BGLB016634-PA"/>
    </source>
</evidence>
<dbReference type="Proteomes" id="UP000076420">
    <property type="component" value="Unassembled WGS sequence"/>
</dbReference>
<protein>
    <submittedName>
        <fullName evidence="2">Uncharacterized protein</fullName>
    </submittedName>
</protein>
<dbReference type="KEGG" id="bgt:106060493"/>
<accession>A0A2C9K9A5</accession>
<feature type="chain" id="PRO_5012858467" evidence="1">
    <location>
        <begin position="29"/>
        <end position="157"/>
    </location>
</feature>
<dbReference type="VEuPathDB" id="VectorBase:BGLAX_034275"/>
<dbReference type="VEuPathDB" id="VectorBase:BGLB016634"/>
<dbReference type="AlphaFoldDB" id="A0A2C9K9A5"/>
<evidence type="ECO:0000313" key="3">
    <source>
        <dbReference type="Proteomes" id="UP000076420"/>
    </source>
</evidence>
<reference evidence="2" key="1">
    <citation type="submission" date="2020-05" db="UniProtKB">
        <authorList>
            <consortium name="EnsemblMetazoa"/>
        </authorList>
    </citation>
    <scope>IDENTIFICATION</scope>
    <source>
        <strain evidence="2">BB02</strain>
    </source>
</reference>
<organism evidence="2 3">
    <name type="scientific">Biomphalaria glabrata</name>
    <name type="common">Bloodfluke planorb</name>
    <name type="synonym">Freshwater snail</name>
    <dbReference type="NCBI Taxonomy" id="6526"/>
    <lineage>
        <taxon>Eukaryota</taxon>
        <taxon>Metazoa</taxon>
        <taxon>Spiralia</taxon>
        <taxon>Lophotrochozoa</taxon>
        <taxon>Mollusca</taxon>
        <taxon>Gastropoda</taxon>
        <taxon>Heterobranchia</taxon>
        <taxon>Euthyneura</taxon>
        <taxon>Panpulmonata</taxon>
        <taxon>Hygrophila</taxon>
        <taxon>Lymnaeoidea</taxon>
        <taxon>Planorbidae</taxon>
        <taxon>Biomphalaria</taxon>
    </lineage>
</organism>
<dbReference type="EnsemblMetazoa" id="BGLB016634-RA">
    <property type="protein sequence ID" value="BGLB016634-PA"/>
    <property type="gene ID" value="BGLB016634"/>
</dbReference>
<evidence type="ECO:0000256" key="1">
    <source>
        <dbReference type="SAM" id="SignalP"/>
    </source>
</evidence>
<name>A0A2C9K9A5_BIOGL</name>
<feature type="signal peptide" evidence="1">
    <location>
        <begin position="1"/>
        <end position="28"/>
    </location>
</feature>